<protein>
    <submittedName>
        <fullName evidence="3">Amidase</fullName>
    </submittedName>
</protein>
<dbReference type="EMBL" id="BMGG01000010">
    <property type="protein sequence ID" value="GGC86850.1"/>
    <property type="molecule type" value="Genomic_DNA"/>
</dbReference>
<dbReference type="GO" id="GO:0003824">
    <property type="term" value="F:catalytic activity"/>
    <property type="evidence" value="ECO:0007669"/>
    <property type="project" value="InterPro"/>
</dbReference>
<dbReference type="PANTHER" id="PTHR11895:SF151">
    <property type="entry name" value="GLUTAMYL-TRNA(GLN) AMIDOTRANSFERASE SUBUNIT A"/>
    <property type="match status" value="1"/>
</dbReference>
<dbReference type="InterPro" id="IPR000120">
    <property type="entry name" value="Amidase"/>
</dbReference>
<comment type="caution">
    <text evidence="3">The sequence shown here is derived from an EMBL/GenBank/DDBJ whole genome shotgun (WGS) entry which is preliminary data.</text>
</comment>
<keyword evidence="4" id="KW-1185">Reference proteome</keyword>
<gene>
    <name evidence="3" type="ORF">GCM10010994_50970</name>
</gene>
<feature type="domain" description="Amidase" evidence="2">
    <location>
        <begin position="26"/>
        <end position="412"/>
    </location>
</feature>
<dbReference type="AlphaFoldDB" id="A0A916UU48"/>
<dbReference type="InterPro" id="IPR023631">
    <property type="entry name" value="Amidase_dom"/>
</dbReference>
<evidence type="ECO:0000256" key="1">
    <source>
        <dbReference type="ARBA" id="ARBA00009199"/>
    </source>
</evidence>
<reference evidence="3" key="2">
    <citation type="submission" date="2020-09" db="EMBL/GenBank/DDBJ databases">
        <authorList>
            <person name="Sun Q."/>
            <person name="Zhou Y."/>
        </authorList>
    </citation>
    <scope>NUCLEOTIDE SEQUENCE</scope>
    <source>
        <strain evidence="3">CGMCC 1.12919</strain>
    </source>
</reference>
<dbReference type="Pfam" id="PF01425">
    <property type="entry name" value="Amidase"/>
    <property type="match status" value="1"/>
</dbReference>
<dbReference type="PANTHER" id="PTHR11895">
    <property type="entry name" value="TRANSAMIDASE"/>
    <property type="match status" value="1"/>
</dbReference>
<evidence type="ECO:0000259" key="2">
    <source>
        <dbReference type="Pfam" id="PF01425"/>
    </source>
</evidence>
<dbReference type="Gene3D" id="3.90.1300.10">
    <property type="entry name" value="Amidase signature (AS) domain"/>
    <property type="match status" value="1"/>
</dbReference>
<organism evidence="3 4">
    <name type="scientific">Chelatococcus reniformis</name>
    <dbReference type="NCBI Taxonomy" id="1494448"/>
    <lineage>
        <taxon>Bacteria</taxon>
        <taxon>Pseudomonadati</taxon>
        <taxon>Pseudomonadota</taxon>
        <taxon>Alphaproteobacteria</taxon>
        <taxon>Hyphomicrobiales</taxon>
        <taxon>Chelatococcaceae</taxon>
        <taxon>Chelatococcus</taxon>
    </lineage>
</organism>
<reference evidence="3" key="1">
    <citation type="journal article" date="2014" name="Int. J. Syst. Evol. Microbiol.">
        <title>Complete genome sequence of Corynebacterium casei LMG S-19264T (=DSM 44701T), isolated from a smear-ripened cheese.</title>
        <authorList>
            <consortium name="US DOE Joint Genome Institute (JGI-PGF)"/>
            <person name="Walter F."/>
            <person name="Albersmeier A."/>
            <person name="Kalinowski J."/>
            <person name="Ruckert C."/>
        </authorList>
    </citation>
    <scope>NUCLEOTIDE SEQUENCE</scope>
    <source>
        <strain evidence="3">CGMCC 1.12919</strain>
    </source>
</reference>
<dbReference type="RefSeq" id="WP_188612000.1">
    <property type="nucleotide sequence ID" value="NZ_BMGG01000010.1"/>
</dbReference>
<dbReference type="Proteomes" id="UP000637002">
    <property type="component" value="Unassembled WGS sequence"/>
</dbReference>
<evidence type="ECO:0000313" key="4">
    <source>
        <dbReference type="Proteomes" id="UP000637002"/>
    </source>
</evidence>
<dbReference type="InterPro" id="IPR036928">
    <property type="entry name" value="AS_sf"/>
</dbReference>
<proteinExistence type="inferred from homology"/>
<comment type="similarity">
    <text evidence="1">Belongs to the amidase family.</text>
</comment>
<dbReference type="SUPFAM" id="SSF75304">
    <property type="entry name" value="Amidase signature (AS) enzymes"/>
    <property type="match status" value="1"/>
</dbReference>
<accession>A0A916UU48</accession>
<evidence type="ECO:0000313" key="3">
    <source>
        <dbReference type="EMBL" id="GGC86850.1"/>
    </source>
</evidence>
<sequence>MQPFAKTPLSEIRDAVAAGAIEAERLVRWTLARIRAAADLEAFVYVGEDALVADAAPAPSAGPVRRSLAGLPVAVKDIFETSAMPTSFGSKAYAGHRPVMDAAIVTALRQRGAIVAGKTATTEFAAWPPARTRNPLDSARSPGGSSAGSAAAVAAGLVPLAIGTQTLGSVVRPASYCGVVGFKPTYARLSRAGLKPLAESLDSIGLFARSVADVRLLYEALVDEPGPETADRRGLRLGFCRGAWWSEVAPDARAAIEASVGRLRAAGLAIDDVDLGPAFADLVEIGRTIHDFEMRRGLMPEYIAARDRLAPSMAAGIERAGRWTAADHRDALGRAEEARMAFQRAAAGYDALLCAAAATEAPDMSHTGDPSQNIPWTVLHVPCLTLPAATGATGMPIGLQVVAERYAEPRLLAVADALERLLSAGAGTASSRYLPAWADAVCADETLWAPGAQRRA</sequence>
<name>A0A916UU48_9HYPH</name>